<organism evidence="1 2">
    <name type="scientific">Rheinheimera muenzenbergensis</name>
    <dbReference type="NCBI Taxonomy" id="1193628"/>
    <lineage>
        <taxon>Bacteria</taxon>
        <taxon>Pseudomonadati</taxon>
        <taxon>Pseudomonadota</taxon>
        <taxon>Gammaproteobacteria</taxon>
        <taxon>Chromatiales</taxon>
        <taxon>Chromatiaceae</taxon>
        <taxon>Rheinheimera</taxon>
    </lineage>
</organism>
<keyword evidence="2" id="KW-1185">Reference proteome</keyword>
<dbReference type="Gene3D" id="1.10.30.50">
    <property type="match status" value="1"/>
</dbReference>
<proteinExistence type="predicted"/>
<sequence>MRYVDRAKLIKPVGWNQRAQAAAQHVAAGGDPNDRSAVWRELKDGLADLLHDKCWFCESPVDRSDNAVDHFRPKNSVSDAENPHSGYRWLAFDDSNFRYACTYCNSRRKDQTNGTAGGKADRFPLVNEILRVYAAGAVAAEVPLLLDPCELGDWRLLGCHQENGQPCATSADPIAKRRADASIEIYHLHYEPTCKRRHAAAVQLMADVDEGKRLFDLAAQDQTREHDFKAVAARLRRAIDRDSPYSGDMHFLLRGQRSDAHPWIQELLEA</sequence>
<reference evidence="1 2" key="1">
    <citation type="journal article" date="2023" name="Ecotoxicol. Environ. Saf.">
        <title>Mercury remediation potential of mercury-resistant strain Rheinheimera metallidurans sp. nov. isolated from a municipal waste dumping site.</title>
        <authorList>
            <person name="Yadav V."/>
            <person name="Manjhi A."/>
            <person name="Vadakedath N."/>
        </authorList>
    </citation>
    <scope>NUCLEOTIDE SEQUENCE [LARGE SCALE GENOMIC DNA]</scope>
    <source>
        <strain evidence="1 2">E-49</strain>
    </source>
</reference>
<accession>A0ABU8C4Q9</accession>
<gene>
    <name evidence="1" type="ORF">MN202_04725</name>
</gene>
<protein>
    <recommendedName>
        <fullName evidence="3">TIGR02646 family protein</fullName>
    </recommendedName>
</protein>
<dbReference type="Proteomes" id="UP001375382">
    <property type="component" value="Unassembled WGS sequence"/>
</dbReference>
<evidence type="ECO:0000313" key="1">
    <source>
        <dbReference type="EMBL" id="MEH8016522.1"/>
    </source>
</evidence>
<dbReference type="RefSeq" id="WP_335734941.1">
    <property type="nucleotide sequence ID" value="NZ_JALAAR010000003.1"/>
</dbReference>
<evidence type="ECO:0000313" key="2">
    <source>
        <dbReference type="Proteomes" id="UP001375382"/>
    </source>
</evidence>
<comment type="caution">
    <text evidence="1">The sequence shown here is derived from an EMBL/GenBank/DDBJ whole genome shotgun (WGS) entry which is preliminary data.</text>
</comment>
<dbReference type="EMBL" id="JALAAR010000003">
    <property type="protein sequence ID" value="MEH8016522.1"/>
    <property type="molecule type" value="Genomic_DNA"/>
</dbReference>
<name>A0ABU8C4Q9_9GAMM</name>
<evidence type="ECO:0008006" key="3">
    <source>
        <dbReference type="Google" id="ProtNLM"/>
    </source>
</evidence>